<name>A0A397W1Y8_9GLOM</name>
<protein>
    <submittedName>
        <fullName evidence="3">Uncharacterized protein</fullName>
    </submittedName>
</protein>
<dbReference type="OrthoDB" id="2396991at2759"/>
<dbReference type="Proteomes" id="UP000266673">
    <property type="component" value="Unassembled WGS sequence"/>
</dbReference>
<dbReference type="EMBL" id="QKWP01000056">
    <property type="protein sequence ID" value="RIB28775.1"/>
    <property type="molecule type" value="Genomic_DNA"/>
</dbReference>
<evidence type="ECO:0000256" key="1">
    <source>
        <dbReference type="SAM" id="Coils"/>
    </source>
</evidence>
<organism evidence="3 4">
    <name type="scientific">Gigaspora rosea</name>
    <dbReference type="NCBI Taxonomy" id="44941"/>
    <lineage>
        <taxon>Eukaryota</taxon>
        <taxon>Fungi</taxon>
        <taxon>Fungi incertae sedis</taxon>
        <taxon>Mucoromycota</taxon>
        <taxon>Glomeromycotina</taxon>
        <taxon>Glomeromycetes</taxon>
        <taxon>Diversisporales</taxon>
        <taxon>Gigasporaceae</taxon>
        <taxon>Gigaspora</taxon>
    </lineage>
</organism>
<keyword evidence="4" id="KW-1185">Reference proteome</keyword>
<feature type="coiled-coil region" evidence="1">
    <location>
        <begin position="174"/>
        <end position="208"/>
    </location>
</feature>
<sequence length="222" mass="26479">MCGKSFYDENFDEKIAYWFDSYDKQPILILDDFDSTQLYYSTFLKILSGQQRRLEIKGSKELNYIKHSQDTFSERKCEKNPYHKQQHRQYLDSIDYFQYFEENWEIVNNLDITKNIFHNNYSSISFNNNYYDSEINNDNYLPIEKIRTILAKRNKNNQSDSETSDINSQDLENKNNLNQANTALQARVEELMNELNQSTKTVEELTKSNNAFKIVLQVTEDE</sequence>
<accession>A0A397W1Y8</accession>
<evidence type="ECO:0000256" key="2">
    <source>
        <dbReference type="SAM" id="MobiDB-lite"/>
    </source>
</evidence>
<evidence type="ECO:0000313" key="4">
    <source>
        <dbReference type="Proteomes" id="UP000266673"/>
    </source>
</evidence>
<comment type="caution">
    <text evidence="3">The sequence shown here is derived from an EMBL/GenBank/DDBJ whole genome shotgun (WGS) entry which is preliminary data.</text>
</comment>
<dbReference type="AlphaFoldDB" id="A0A397W1Y8"/>
<gene>
    <name evidence="3" type="ORF">C2G38_2157133</name>
</gene>
<keyword evidence="1" id="KW-0175">Coiled coil</keyword>
<feature type="region of interest" description="Disordered" evidence="2">
    <location>
        <begin position="154"/>
        <end position="174"/>
    </location>
</feature>
<evidence type="ECO:0000313" key="3">
    <source>
        <dbReference type="EMBL" id="RIB28775.1"/>
    </source>
</evidence>
<feature type="compositionally biased region" description="Polar residues" evidence="2">
    <location>
        <begin position="156"/>
        <end position="170"/>
    </location>
</feature>
<reference evidence="3 4" key="1">
    <citation type="submission" date="2018-06" db="EMBL/GenBank/DDBJ databases">
        <title>Comparative genomics reveals the genomic features of Rhizophagus irregularis, R. cerebriforme, R. diaphanum and Gigaspora rosea, and their symbiotic lifestyle signature.</title>
        <authorList>
            <person name="Morin E."/>
            <person name="San Clemente H."/>
            <person name="Chen E.C.H."/>
            <person name="De La Providencia I."/>
            <person name="Hainaut M."/>
            <person name="Kuo A."/>
            <person name="Kohler A."/>
            <person name="Murat C."/>
            <person name="Tang N."/>
            <person name="Roy S."/>
            <person name="Loubradou J."/>
            <person name="Henrissat B."/>
            <person name="Grigoriev I.V."/>
            <person name="Corradi N."/>
            <person name="Roux C."/>
            <person name="Martin F.M."/>
        </authorList>
    </citation>
    <scope>NUCLEOTIDE SEQUENCE [LARGE SCALE GENOMIC DNA]</scope>
    <source>
        <strain evidence="3 4">DAOM 194757</strain>
    </source>
</reference>
<proteinExistence type="predicted"/>